<gene>
    <name evidence="2" type="ORF">THAOC_13505</name>
</gene>
<proteinExistence type="predicted"/>
<accession>K0SJW9</accession>
<evidence type="ECO:0000313" key="2">
    <source>
        <dbReference type="EMBL" id="EJK65615.1"/>
    </source>
</evidence>
<dbReference type="Proteomes" id="UP000266841">
    <property type="component" value="Unassembled WGS sequence"/>
</dbReference>
<feature type="compositionally biased region" description="Polar residues" evidence="1">
    <location>
        <begin position="93"/>
        <end position="108"/>
    </location>
</feature>
<protein>
    <submittedName>
        <fullName evidence="2">Uncharacterized protein</fullName>
    </submittedName>
</protein>
<sequence>MSPSARNKASREGPGVRRRVLLVGIAGTRYGRIAAFRLCVSVSSRGGVKAVCKKDTLIEDAHMWGKSLYPQDDRMHAAPLAQDWSSRPEHSTISEVSPSPQMNTSRSEGPSARPVYRTYPRNTRIASSSPILK</sequence>
<keyword evidence="3" id="KW-1185">Reference proteome</keyword>
<dbReference type="EMBL" id="AGNL01015637">
    <property type="protein sequence ID" value="EJK65615.1"/>
    <property type="molecule type" value="Genomic_DNA"/>
</dbReference>
<organism evidence="2 3">
    <name type="scientific">Thalassiosira oceanica</name>
    <name type="common">Marine diatom</name>
    <dbReference type="NCBI Taxonomy" id="159749"/>
    <lineage>
        <taxon>Eukaryota</taxon>
        <taxon>Sar</taxon>
        <taxon>Stramenopiles</taxon>
        <taxon>Ochrophyta</taxon>
        <taxon>Bacillariophyta</taxon>
        <taxon>Coscinodiscophyceae</taxon>
        <taxon>Thalassiosirophycidae</taxon>
        <taxon>Thalassiosirales</taxon>
        <taxon>Thalassiosiraceae</taxon>
        <taxon>Thalassiosira</taxon>
    </lineage>
</organism>
<dbReference type="AlphaFoldDB" id="K0SJW9"/>
<name>K0SJW9_THAOC</name>
<evidence type="ECO:0000256" key="1">
    <source>
        <dbReference type="SAM" id="MobiDB-lite"/>
    </source>
</evidence>
<feature type="region of interest" description="Disordered" evidence="1">
    <location>
        <begin position="82"/>
        <end position="133"/>
    </location>
</feature>
<feature type="compositionally biased region" description="Polar residues" evidence="1">
    <location>
        <begin position="120"/>
        <end position="133"/>
    </location>
</feature>
<evidence type="ECO:0000313" key="3">
    <source>
        <dbReference type="Proteomes" id="UP000266841"/>
    </source>
</evidence>
<reference evidence="2 3" key="1">
    <citation type="journal article" date="2012" name="Genome Biol.">
        <title>Genome and low-iron response of an oceanic diatom adapted to chronic iron limitation.</title>
        <authorList>
            <person name="Lommer M."/>
            <person name="Specht M."/>
            <person name="Roy A.S."/>
            <person name="Kraemer L."/>
            <person name="Andreson R."/>
            <person name="Gutowska M.A."/>
            <person name="Wolf J."/>
            <person name="Bergner S.V."/>
            <person name="Schilhabel M.B."/>
            <person name="Klostermeier U.C."/>
            <person name="Beiko R.G."/>
            <person name="Rosenstiel P."/>
            <person name="Hippler M."/>
            <person name="Laroche J."/>
        </authorList>
    </citation>
    <scope>NUCLEOTIDE SEQUENCE [LARGE SCALE GENOMIC DNA]</scope>
    <source>
        <strain evidence="2 3">CCMP1005</strain>
    </source>
</reference>
<comment type="caution">
    <text evidence="2">The sequence shown here is derived from an EMBL/GenBank/DDBJ whole genome shotgun (WGS) entry which is preliminary data.</text>
</comment>